<dbReference type="EMBL" id="ADAS02000001">
    <property type="protein sequence ID" value="OAV99932.1"/>
    <property type="molecule type" value="Genomic_DNA"/>
</dbReference>
<name>A0A180H5Y6_PUCT1</name>
<reference evidence="3 4" key="3">
    <citation type="journal article" date="2017" name="G3 (Bethesda)">
        <title>Comparative analysis highlights variable genome content of wheat rusts and divergence of the mating loci.</title>
        <authorList>
            <person name="Cuomo C.A."/>
            <person name="Bakkeren G."/>
            <person name="Khalil H.B."/>
            <person name="Panwar V."/>
            <person name="Joly D."/>
            <person name="Linning R."/>
            <person name="Sakthikumar S."/>
            <person name="Song X."/>
            <person name="Adiconis X."/>
            <person name="Fan L."/>
            <person name="Goldberg J.M."/>
            <person name="Levin J.Z."/>
            <person name="Young S."/>
            <person name="Zeng Q."/>
            <person name="Anikster Y."/>
            <person name="Bruce M."/>
            <person name="Wang M."/>
            <person name="Yin C."/>
            <person name="McCallum B."/>
            <person name="Szabo L.J."/>
            <person name="Hulbert S."/>
            <person name="Chen X."/>
            <person name="Fellers J.P."/>
        </authorList>
    </citation>
    <scope>NUCLEOTIDE SEQUENCE</scope>
    <source>
        <strain evidence="4">Isolate 1-1 / race 1 (BBBD)</strain>
        <strain evidence="3">isolate 1-1 / race 1 (BBBD)</strain>
    </source>
</reference>
<evidence type="ECO:0000313" key="3">
    <source>
        <dbReference type="EnsemblFungi" id="PTTG_25117-t43_1-p1"/>
    </source>
</evidence>
<reference evidence="2" key="1">
    <citation type="submission" date="2009-11" db="EMBL/GenBank/DDBJ databases">
        <authorList>
            <consortium name="The Broad Institute Genome Sequencing Platform"/>
            <person name="Ward D."/>
            <person name="Feldgarden M."/>
            <person name="Earl A."/>
            <person name="Young S.K."/>
            <person name="Zeng Q."/>
            <person name="Koehrsen M."/>
            <person name="Alvarado L."/>
            <person name="Berlin A."/>
            <person name="Bochicchio J."/>
            <person name="Borenstein D."/>
            <person name="Chapman S.B."/>
            <person name="Chen Z."/>
            <person name="Engels R."/>
            <person name="Freedman E."/>
            <person name="Gellesch M."/>
            <person name="Goldberg J."/>
            <person name="Griggs A."/>
            <person name="Gujja S."/>
            <person name="Heilman E."/>
            <person name="Heiman D."/>
            <person name="Hepburn T."/>
            <person name="Howarth C."/>
            <person name="Jen D."/>
            <person name="Larson L."/>
            <person name="Lewis B."/>
            <person name="Mehta T."/>
            <person name="Park D."/>
            <person name="Pearson M."/>
            <person name="Roberts A."/>
            <person name="Saif S."/>
            <person name="Shea T."/>
            <person name="Shenoy N."/>
            <person name="Sisk P."/>
            <person name="Stolte C."/>
            <person name="Sykes S."/>
            <person name="Thomson T."/>
            <person name="Walk T."/>
            <person name="White J."/>
            <person name="Yandava C."/>
            <person name="Izard J."/>
            <person name="Baranova O.V."/>
            <person name="Blanton J.M."/>
            <person name="Tanner A.C."/>
            <person name="Dewhirst F.E."/>
            <person name="Haas B."/>
            <person name="Nusbaum C."/>
            <person name="Birren B."/>
        </authorList>
    </citation>
    <scope>NUCLEOTIDE SEQUENCE [LARGE SCALE GENOMIC DNA]</scope>
    <source>
        <strain evidence="2">1-1 BBBD Race 1</strain>
    </source>
</reference>
<reference evidence="3" key="4">
    <citation type="submission" date="2025-05" db="UniProtKB">
        <authorList>
            <consortium name="EnsemblFungi"/>
        </authorList>
    </citation>
    <scope>IDENTIFICATION</scope>
    <source>
        <strain evidence="3">isolate 1-1 / race 1 (BBBD)</strain>
    </source>
</reference>
<dbReference type="PANTHER" id="PTHR47501">
    <property type="entry name" value="TRANSPOSASE-RELATED"/>
    <property type="match status" value="1"/>
</dbReference>
<proteinExistence type="predicted"/>
<gene>
    <name evidence="2" type="ORF">PTTG_25117</name>
</gene>
<evidence type="ECO:0000313" key="4">
    <source>
        <dbReference type="Proteomes" id="UP000005240"/>
    </source>
</evidence>
<dbReference type="STRING" id="630390.A0A180H5Y6"/>
<keyword evidence="4" id="KW-1185">Reference proteome</keyword>
<dbReference type="PANTHER" id="PTHR47501:SF5">
    <property type="entry name" value="HAT C-TERMINAL DIMERISATION DOMAIN-CONTAINING PROTEIN"/>
    <property type="match status" value="1"/>
</dbReference>
<accession>A0A180H5Y6</accession>
<dbReference type="VEuPathDB" id="FungiDB:PTTG_25117"/>
<dbReference type="Proteomes" id="UP000005240">
    <property type="component" value="Unassembled WGS sequence"/>
</dbReference>
<dbReference type="InterPro" id="IPR012337">
    <property type="entry name" value="RNaseH-like_sf"/>
</dbReference>
<organism evidence="2">
    <name type="scientific">Puccinia triticina (isolate 1-1 / race 1 (BBBD))</name>
    <name type="common">Brown leaf rust fungus</name>
    <dbReference type="NCBI Taxonomy" id="630390"/>
    <lineage>
        <taxon>Eukaryota</taxon>
        <taxon>Fungi</taxon>
        <taxon>Dikarya</taxon>
        <taxon>Basidiomycota</taxon>
        <taxon>Pucciniomycotina</taxon>
        <taxon>Pucciniomycetes</taxon>
        <taxon>Pucciniales</taxon>
        <taxon>Pucciniaceae</taxon>
        <taxon>Puccinia</taxon>
    </lineage>
</organism>
<feature type="region of interest" description="Disordered" evidence="1">
    <location>
        <begin position="405"/>
        <end position="447"/>
    </location>
</feature>
<evidence type="ECO:0008006" key="5">
    <source>
        <dbReference type="Google" id="ProtNLM"/>
    </source>
</evidence>
<dbReference type="EnsemblFungi" id="PTTG_25117-t43_1">
    <property type="protein sequence ID" value="PTTG_25117-t43_1-p1"/>
    <property type="gene ID" value="PTTG_25117"/>
</dbReference>
<reference evidence="2" key="2">
    <citation type="submission" date="2016-05" db="EMBL/GenBank/DDBJ databases">
        <title>Comparative analysis highlights variable genome content of wheat rusts and divergence of the mating loci.</title>
        <authorList>
            <person name="Cuomo C.A."/>
            <person name="Bakkeren G."/>
            <person name="Szabo L."/>
            <person name="Khalil H."/>
            <person name="Joly D."/>
            <person name="Goldberg J."/>
            <person name="Young S."/>
            <person name="Zeng Q."/>
            <person name="Fellers J."/>
        </authorList>
    </citation>
    <scope>NUCLEOTIDE SEQUENCE [LARGE SCALE GENOMIC DNA]</scope>
    <source>
        <strain evidence="2">1-1 BBBD Race 1</strain>
    </source>
</reference>
<dbReference type="SUPFAM" id="SSF53098">
    <property type="entry name" value="Ribonuclease H-like"/>
    <property type="match status" value="1"/>
</dbReference>
<feature type="compositionally biased region" description="Polar residues" evidence="1">
    <location>
        <begin position="411"/>
        <end position="425"/>
    </location>
</feature>
<evidence type="ECO:0000313" key="2">
    <source>
        <dbReference type="EMBL" id="OAV99932.1"/>
    </source>
</evidence>
<sequence length="774" mass="88361">MPLLPLQIQPAIQANKPSQPAESHPVCAPQALTPDLYLLKVILSEPLFLNCQRSRKLPQSQRMTTTEVNQKLWWQKRPPLRDQVKPRNAYSGLKQVASRTGKNIMVNLDQNSDAKHNQVLSQKTKIKIRMGMIIRAYISFWLEKDQDENSTAYCCQWCPNSFKVSGHSTYNLKTHRDGANNKGSIQSACPGREKAIAAGVHLPPTAGKALKEKSKGQPASTSNLISYTTKGRFDNKTLNKLLVIWIVRQSLLWPRIEDFLLCVCFDYAAHNSKLHSWIWAAMQAHLLYLKQRTQVINVIKTSGLKISLVSNVWTTKGSHKVFLWIMCCYIDMNWTYVCQHLAIKYILWHHNESNLTFHLSLHVLAQTTNSGSNNFTMAKSALNLPKAIVTPKKADKPFPVLYSIPKEEGNDSSNEITKITNQPADQSKDKYDDVDPDNAEAPHQEPGWENEIDEDMLEECDQMGIAFTLKKIDYICRRIALSSQKRGEWGLWAKRLGWKCAYNGRRVIKQLLKNENDKCAGKLRESHFFKSYTLCSEEWDNVNSLNNVLKDFLEMTKRMEGDGPKLPMVLYKYIHLLENLERKEADATSTPLEPMFAPMIHITKKYLDFAVILATFLHPAWRMMLFTKRLEKHVPRVKQLITETFKEHKEIIKLLWPPSSLVLPKTSQLNSKATNSDSGDEFNFYSKVSQAAFLNTELKQYNSGMFPMEKKGDVLAWWKVSILPSSLASSLQVADILLTSEKLPALPCYGFVGEGLSCLSRKLGFREAYIFRSS</sequence>
<dbReference type="AlphaFoldDB" id="A0A180H5Y6"/>
<evidence type="ECO:0000256" key="1">
    <source>
        <dbReference type="SAM" id="MobiDB-lite"/>
    </source>
</evidence>
<protein>
    <recommendedName>
        <fullName evidence="5">HAT C-terminal dimerisation domain-containing protein</fullName>
    </recommendedName>
</protein>
<dbReference type="OrthoDB" id="2433088at2759"/>